<dbReference type="PATRIC" id="fig|451644.5.peg.6772"/>
<evidence type="ECO:0000313" key="1">
    <source>
        <dbReference type="EMBL" id="KMV13869.1"/>
    </source>
</evidence>
<name>A0A0J8WLI2_9MYCO</name>
<dbReference type="AlphaFoldDB" id="A0A0J8WLI2"/>
<gene>
    <name evidence="1" type="ORF">ACT17_32945</name>
</gene>
<dbReference type="Proteomes" id="UP000037594">
    <property type="component" value="Unassembled WGS sequence"/>
</dbReference>
<comment type="caution">
    <text evidence="1">The sequence shown here is derived from an EMBL/GenBank/DDBJ whole genome shotgun (WGS) entry which is preliminary data.</text>
</comment>
<reference evidence="1 2" key="1">
    <citation type="submission" date="2015-06" db="EMBL/GenBank/DDBJ databases">
        <title>Genome sequence of Mycobacterium conceptionense strain MLE.</title>
        <authorList>
            <person name="Greninger A.L."/>
            <person name="Cunningham G."/>
            <person name="Chiu C.Y."/>
            <person name="Miller S."/>
        </authorList>
    </citation>
    <scope>NUCLEOTIDE SEQUENCE [LARGE SCALE GENOMIC DNA]</scope>
    <source>
        <strain evidence="1 2">MLE</strain>
    </source>
</reference>
<accession>A0A0J8WLI2</accession>
<dbReference type="RefSeq" id="WP_048896556.1">
    <property type="nucleotide sequence ID" value="NZ_LFOD01000066.1"/>
</dbReference>
<protein>
    <submittedName>
        <fullName evidence="1">Uncharacterized protein</fullName>
    </submittedName>
</protein>
<evidence type="ECO:0000313" key="2">
    <source>
        <dbReference type="Proteomes" id="UP000037594"/>
    </source>
</evidence>
<organism evidence="1 2">
    <name type="scientific">Mycolicibacterium conceptionense</name>
    <dbReference type="NCBI Taxonomy" id="451644"/>
    <lineage>
        <taxon>Bacteria</taxon>
        <taxon>Bacillati</taxon>
        <taxon>Actinomycetota</taxon>
        <taxon>Actinomycetes</taxon>
        <taxon>Mycobacteriales</taxon>
        <taxon>Mycobacteriaceae</taxon>
        <taxon>Mycolicibacterium</taxon>
    </lineage>
</organism>
<proteinExistence type="predicted"/>
<dbReference type="EMBL" id="LFOD01000066">
    <property type="protein sequence ID" value="KMV13869.1"/>
    <property type="molecule type" value="Genomic_DNA"/>
</dbReference>
<sequence length="81" mass="8737">MSVTARLDVGTYVELGEGVAVTQGLEDALCCVVRADGDVRDVRRVNQSTGLPEGPEARFLAAELRPARPVAVQRCSARRVR</sequence>